<evidence type="ECO:0000313" key="3">
    <source>
        <dbReference type="Proteomes" id="UP000565572"/>
    </source>
</evidence>
<keyword evidence="1" id="KW-1133">Transmembrane helix</keyword>
<proteinExistence type="predicted"/>
<accession>A0A7W5JUY8</accession>
<reference evidence="2 3" key="1">
    <citation type="submission" date="2020-08" db="EMBL/GenBank/DDBJ databases">
        <title>Sequencing the genomes of 1000 actinobacteria strains.</title>
        <authorList>
            <person name="Klenk H.-P."/>
        </authorList>
    </citation>
    <scope>NUCLEOTIDE SEQUENCE [LARGE SCALE GENOMIC DNA]</scope>
    <source>
        <strain evidence="2 3">DSM 11053</strain>
    </source>
</reference>
<dbReference type="AlphaFoldDB" id="A0A7W5JUY8"/>
<comment type="caution">
    <text evidence="2">The sequence shown here is derived from an EMBL/GenBank/DDBJ whole genome shotgun (WGS) entry which is preliminary data.</text>
</comment>
<feature type="transmembrane region" description="Helical" evidence="1">
    <location>
        <begin position="9"/>
        <end position="26"/>
    </location>
</feature>
<dbReference type="RefSeq" id="WP_183337716.1">
    <property type="nucleotide sequence ID" value="NZ_JACHZG010000001.1"/>
</dbReference>
<feature type="transmembrane region" description="Helical" evidence="1">
    <location>
        <begin position="106"/>
        <end position="127"/>
    </location>
</feature>
<feature type="transmembrane region" description="Helical" evidence="1">
    <location>
        <begin position="46"/>
        <end position="66"/>
    </location>
</feature>
<evidence type="ECO:0000256" key="1">
    <source>
        <dbReference type="SAM" id="Phobius"/>
    </source>
</evidence>
<name>A0A7W5JUY8_9ACTN</name>
<keyword evidence="1" id="KW-0812">Transmembrane</keyword>
<evidence type="ECO:0008006" key="4">
    <source>
        <dbReference type="Google" id="ProtNLM"/>
    </source>
</evidence>
<gene>
    <name evidence="2" type="ORF">FHX39_001791</name>
</gene>
<organism evidence="2 3">
    <name type="scientific">Microlunatus antarcticus</name>
    <dbReference type="NCBI Taxonomy" id="53388"/>
    <lineage>
        <taxon>Bacteria</taxon>
        <taxon>Bacillati</taxon>
        <taxon>Actinomycetota</taxon>
        <taxon>Actinomycetes</taxon>
        <taxon>Propionibacteriales</taxon>
        <taxon>Propionibacteriaceae</taxon>
        <taxon>Microlunatus</taxon>
    </lineage>
</organism>
<dbReference type="EMBL" id="JACHZG010000001">
    <property type="protein sequence ID" value="MBB3326847.1"/>
    <property type="molecule type" value="Genomic_DNA"/>
</dbReference>
<evidence type="ECO:0000313" key="2">
    <source>
        <dbReference type="EMBL" id="MBB3326847.1"/>
    </source>
</evidence>
<keyword evidence="3" id="KW-1185">Reference proteome</keyword>
<dbReference type="Proteomes" id="UP000565572">
    <property type="component" value="Unassembled WGS sequence"/>
</dbReference>
<sequence>MAVVTSRRLLSRALVAAVVTAVFFALKDSTIAAGRDAFDDPLVNGFFYVGAVALAVTFALAGAALARRPGRRGRLRGAALGLAVGVVGGVVIAAVFTALLPADESWVYGEVNLWAIAVLTLVTLLVLRSRASAPRRAA</sequence>
<feature type="transmembrane region" description="Helical" evidence="1">
    <location>
        <begin position="78"/>
        <end position="100"/>
    </location>
</feature>
<protein>
    <recommendedName>
        <fullName evidence="4">Integral membrane protein</fullName>
    </recommendedName>
</protein>
<keyword evidence="1" id="KW-0472">Membrane</keyword>